<dbReference type="Proteomes" id="UP000055024">
    <property type="component" value="Unassembled WGS sequence"/>
</dbReference>
<organism evidence="1 2">
    <name type="scientific">Trichinella zimbabwensis</name>
    <dbReference type="NCBI Taxonomy" id="268475"/>
    <lineage>
        <taxon>Eukaryota</taxon>
        <taxon>Metazoa</taxon>
        <taxon>Ecdysozoa</taxon>
        <taxon>Nematoda</taxon>
        <taxon>Enoplea</taxon>
        <taxon>Dorylaimia</taxon>
        <taxon>Trichinellida</taxon>
        <taxon>Trichinellidae</taxon>
        <taxon>Trichinella</taxon>
    </lineage>
</organism>
<protein>
    <submittedName>
        <fullName evidence="1">Uncharacterized protein</fullName>
    </submittedName>
</protein>
<gene>
    <name evidence="1" type="ORF">T11_14177</name>
</gene>
<reference evidence="1 2" key="1">
    <citation type="submission" date="2015-01" db="EMBL/GenBank/DDBJ databases">
        <title>Evolution of Trichinella species and genotypes.</title>
        <authorList>
            <person name="Korhonen P.K."/>
            <person name="Edoardo P."/>
            <person name="Giuseppe L.R."/>
            <person name="Gasser R.B."/>
        </authorList>
    </citation>
    <scope>NUCLEOTIDE SEQUENCE [LARGE SCALE GENOMIC DNA]</scope>
    <source>
        <strain evidence="1">ISS1029</strain>
    </source>
</reference>
<dbReference type="EMBL" id="JYDP01000035">
    <property type="protein sequence ID" value="KRZ13016.1"/>
    <property type="molecule type" value="Genomic_DNA"/>
</dbReference>
<comment type="caution">
    <text evidence="1">The sequence shown here is derived from an EMBL/GenBank/DDBJ whole genome shotgun (WGS) entry which is preliminary data.</text>
</comment>
<accession>A0A0V1HQG4</accession>
<proteinExistence type="predicted"/>
<evidence type="ECO:0000313" key="1">
    <source>
        <dbReference type="EMBL" id="KRZ13016.1"/>
    </source>
</evidence>
<dbReference type="AlphaFoldDB" id="A0A0V1HQG4"/>
<keyword evidence="2" id="KW-1185">Reference proteome</keyword>
<dbReference type="OrthoDB" id="10377078at2759"/>
<evidence type="ECO:0000313" key="2">
    <source>
        <dbReference type="Proteomes" id="UP000055024"/>
    </source>
</evidence>
<sequence>MTSGRPKHKKLTNYFDLIMLIVFIRNMYNTKQRKTLRINSRWFLASFYHTIIRLAVNSYGGFLKLNTNSKILLNISSFHLKLPKKHIDQLNVAVHVQSNEFASANGIKEIRYFKKFFL</sequence>
<name>A0A0V1HQG4_9BILA</name>